<feature type="region of interest" description="Disordered" evidence="1">
    <location>
        <begin position="66"/>
        <end position="110"/>
    </location>
</feature>
<feature type="domain" description="Flagellar hook-length control protein-like C-terminal" evidence="2">
    <location>
        <begin position="199"/>
        <end position="278"/>
    </location>
</feature>
<accession>A0A2V1JYB7</accession>
<sequence>MDADTLLRIGDRTEGNSKDLVSQAKATPRDMLELAAQRDHIERTVPKAGEAEPQDQDAAINRASVADATTRGTDSTVFTSAASRPDLAAVPARTSSSSSQAQQRNERLQSQTGAFQAIEPTQAGMQQVAQNNTSTRMQEPLAAVDTQLQQHNTPATGSMQPVGLSHVGTTTGTHDQIQATVGSRGWAPELGQHVARLGNQAIRLGVQHAELRLDPPDLGPLRITLSLQDGIAQASFVSPHIAVRQAVESALPQLQQALNQAGIALGEANVGDHAAQQRQDEQFAAGQGQRHDASDNLTGSDTNGSGLVSATEQSRRPDALIDVFV</sequence>
<feature type="compositionally biased region" description="Polar residues" evidence="1">
    <location>
        <begin position="100"/>
        <end position="110"/>
    </location>
</feature>
<dbReference type="EMBL" id="QETA01000008">
    <property type="protein sequence ID" value="PWF21297.1"/>
    <property type="molecule type" value="Genomic_DNA"/>
</dbReference>
<name>A0A2V1JYB7_9BURK</name>
<dbReference type="CDD" id="cd17470">
    <property type="entry name" value="T3SS_Flik_C"/>
    <property type="match status" value="1"/>
</dbReference>
<dbReference type="Gene3D" id="3.30.750.140">
    <property type="match status" value="1"/>
</dbReference>
<organism evidence="3 4">
    <name type="scientific">Corticimicrobacter populi</name>
    <dbReference type="NCBI Taxonomy" id="2175229"/>
    <lineage>
        <taxon>Bacteria</taxon>
        <taxon>Pseudomonadati</taxon>
        <taxon>Pseudomonadota</taxon>
        <taxon>Betaproteobacteria</taxon>
        <taxon>Burkholderiales</taxon>
        <taxon>Alcaligenaceae</taxon>
        <taxon>Corticimicrobacter</taxon>
    </lineage>
</organism>
<dbReference type="Pfam" id="PF02120">
    <property type="entry name" value="Flg_hook"/>
    <property type="match status" value="1"/>
</dbReference>
<protein>
    <recommendedName>
        <fullName evidence="2">Flagellar hook-length control protein-like C-terminal domain-containing protein</fullName>
    </recommendedName>
</protein>
<dbReference type="PANTHER" id="PTHR37533:SF2">
    <property type="entry name" value="FLAGELLAR HOOK-LENGTH CONTROL PROTEIN"/>
    <property type="match status" value="1"/>
</dbReference>
<feature type="compositionally biased region" description="Polar residues" evidence="1">
    <location>
        <begin position="70"/>
        <end position="82"/>
    </location>
</feature>
<feature type="compositionally biased region" description="Polar residues" evidence="1">
    <location>
        <begin position="295"/>
        <end position="312"/>
    </location>
</feature>
<dbReference type="AlphaFoldDB" id="A0A2V1JYB7"/>
<dbReference type="PANTHER" id="PTHR37533">
    <property type="entry name" value="FLAGELLAR HOOK-LENGTH CONTROL PROTEIN"/>
    <property type="match status" value="1"/>
</dbReference>
<feature type="region of interest" description="Disordered" evidence="1">
    <location>
        <begin position="1"/>
        <end position="29"/>
    </location>
</feature>
<comment type="caution">
    <text evidence="3">The sequence shown here is derived from an EMBL/GenBank/DDBJ whole genome shotgun (WGS) entry which is preliminary data.</text>
</comment>
<dbReference type="InterPro" id="IPR052563">
    <property type="entry name" value="FliK"/>
</dbReference>
<keyword evidence="4" id="KW-1185">Reference proteome</keyword>
<dbReference type="Proteomes" id="UP000245212">
    <property type="component" value="Unassembled WGS sequence"/>
</dbReference>
<gene>
    <name evidence="3" type="ORF">DD235_15245</name>
</gene>
<evidence type="ECO:0000256" key="1">
    <source>
        <dbReference type="SAM" id="MobiDB-lite"/>
    </source>
</evidence>
<proteinExistence type="predicted"/>
<dbReference type="InterPro" id="IPR038610">
    <property type="entry name" value="FliK-like_C_sf"/>
</dbReference>
<evidence type="ECO:0000313" key="4">
    <source>
        <dbReference type="Proteomes" id="UP000245212"/>
    </source>
</evidence>
<feature type="region of interest" description="Disordered" evidence="1">
    <location>
        <begin position="271"/>
        <end position="313"/>
    </location>
</feature>
<evidence type="ECO:0000313" key="3">
    <source>
        <dbReference type="EMBL" id="PWF21297.1"/>
    </source>
</evidence>
<reference evidence="4" key="1">
    <citation type="submission" date="2018-05" db="EMBL/GenBank/DDBJ databases">
        <authorList>
            <person name="Li Y."/>
        </authorList>
    </citation>
    <scope>NUCLEOTIDE SEQUENCE [LARGE SCALE GENOMIC DNA]</scope>
    <source>
        <strain evidence="4">3d-2-2</strain>
    </source>
</reference>
<evidence type="ECO:0000259" key="2">
    <source>
        <dbReference type="Pfam" id="PF02120"/>
    </source>
</evidence>
<dbReference type="InterPro" id="IPR021136">
    <property type="entry name" value="Flagellar_hook_control-like_C"/>
</dbReference>